<reference evidence="1" key="2">
    <citation type="submission" date="2025-03" db="EMBL/GenBank/DDBJ databases">
        <authorList>
            <consortium name="ELIXIR-Norway"/>
            <consortium name="Elixir Norway"/>
        </authorList>
    </citation>
    <scope>NUCLEOTIDE SEQUENCE</scope>
</reference>
<organism evidence="1 2">
    <name type="scientific">Rangifer tarandus platyrhynchus</name>
    <name type="common">Svalbard reindeer</name>
    <dbReference type="NCBI Taxonomy" id="3082113"/>
    <lineage>
        <taxon>Eukaryota</taxon>
        <taxon>Metazoa</taxon>
        <taxon>Chordata</taxon>
        <taxon>Craniata</taxon>
        <taxon>Vertebrata</taxon>
        <taxon>Euteleostomi</taxon>
        <taxon>Mammalia</taxon>
        <taxon>Eutheria</taxon>
        <taxon>Laurasiatheria</taxon>
        <taxon>Artiodactyla</taxon>
        <taxon>Ruminantia</taxon>
        <taxon>Pecora</taxon>
        <taxon>Cervidae</taxon>
        <taxon>Odocoileinae</taxon>
        <taxon>Rangifer</taxon>
    </lineage>
</organism>
<evidence type="ECO:0000313" key="2">
    <source>
        <dbReference type="Proteomes" id="UP001162501"/>
    </source>
</evidence>
<reference evidence="1" key="1">
    <citation type="submission" date="2023-05" db="EMBL/GenBank/DDBJ databases">
        <authorList>
            <consortium name="ELIXIR-Norway"/>
        </authorList>
    </citation>
    <scope>NUCLEOTIDE SEQUENCE</scope>
</reference>
<gene>
    <name evidence="1" type="ORF">MRATA1EN22A_LOCUS12530</name>
</gene>
<proteinExistence type="predicted"/>
<dbReference type="Proteomes" id="UP001162501">
    <property type="component" value="Chromosome 21"/>
</dbReference>
<accession>A0AC59Z0J7</accession>
<dbReference type="EMBL" id="OX596105">
    <property type="protein sequence ID" value="CAN0132189.1"/>
    <property type="molecule type" value="Genomic_DNA"/>
</dbReference>
<sequence length="193" mass="20021">MPLRKQLQPHVQPPGPVDGNPLEGRARGARVPPATWRRRWRAPANPQPGAGMVAAGLRSLPGAEPRSGGRGGEEGRWPAASVVRRAGAAEGQTGMPGGGAPLPSFVERLRLLLMPGWGRRSQLCRVSGVEVRPALSPVAPGPARATPARRKIAASAESWPGPAAAVPGFGFLAWGSGTSEFEFGPLPSFPGDS</sequence>
<protein>
    <submittedName>
        <fullName evidence="1">Uncharacterized protein</fullName>
    </submittedName>
</protein>
<evidence type="ECO:0000313" key="1">
    <source>
        <dbReference type="EMBL" id="CAN0132189.1"/>
    </source>
</evidence>
<name>A0AC59Z0J7_RANTA</name>